<dbReference type="Gene3D" id="1.10.287.90">
    <property type="match status" value="1"/>
</dbReference>
<keyword evidence="9" id="KW-0479">Metal-binding</keyword>
<evidence type="ECO:0000256" key="16">
    <source>
        <dbReference type="ARBA" id="ARBA00031389"/>
    </source>
</evidence>
<dbReference type="InterPro" id="IPR011759">
    <property type="entry name" value="Cyt_c_oxidase_su2_TM_dom"/>
</dbReference>
<evidence type="ECO:0000256" key="11">
    <source>
        <dbReference type="ARBA" id="ARBA00022967"/>
    </source>
</evidence>
<keyword evidence="12" id="KW-0249">Electron transport</keyword>
<keyword evidence="7" id="KW-0679">Respiratory chain</keyword>
<geneLocation type="mitochondrion" evidence="21"/>
<name>A0A7L8XUS2_9PLAT</name>
<comment type="similarity">
    <text evidence="3">Belongs to the cytochrome c oxidase subunit 2 family.</text>
</comment>
<evidence type="ECO:0000256" key="13">
    <source>
        <dbReference type="ARBA" id="ARBA00022989"/>
    </source>
</evidence>
<evidence type="ECO:0000259" key="19">
    <source>
        <dbReference type="PROSITE" id="PS50857"/>
    </source>
</evidence>
<evidence type="ECO:0000313" key="21">
    <source>
        <dbReference type="EMBL" id="QOI08059.1"/>
    </source>
</evidence>
<evidence type="ECO:0000256" key="2">
    <source>
        <dbReference type="ARBA" id="ARBA00004141"/>
    </source>
</evidence>
<feature type="domain" description="Cytochrome oxidase subunit II copper A binding" evidence="19">
    <location>
        <begin position="78"/>
        <end position="188"/>
    </location>
</feature>
<evidence type="ECO:0000256" key="1">
    <source>
        <dbReference type="ARBA" id="ARBA00001935"/>
    </source>
</evidence>
<keyword evidence="14" id="KW-0186">Copper</keyword>
<dbReference type="PRINTS" id="PR01166">
    <property type="entry name" value="CYCOXIDASEII"/>
</dbReference>
<sequence>MQNVFVYYNMVVYVSLLCVFLCVFVILLIWLNSNIKNIWALPIEHHSVELLWTIVPVILVSFLCVLNLDNINKESLTGINNVIKVAGQQWRWSYEALGGHEYTSEYMMDRGVATVDKPLYIPYSSITHFLLSSADVIHAFSVPDLGLKLDCIPGRVNNIVNYIDRIGIFSGYCSELCGVGHSFMPNHY</sequence>
<evidence type="ECO:0000256" key="4">
    <source>
        <dbReference type="ARBA" id="ARBA00012949"/>
    </source>
</evidence>
<dbReference type="GO" id="GO:0042773">
    <property type="term" value="P:ATP synthesis coupled electron transport"/>
    <property type="evidence" value="ECO:0007669"/>
    <property type="project" value="TreeGrafter"/>
</dbReference>
<evidence type="ECO:0000256" key="7">
    <source>
        <dbReference type="ARBA" id="ARBA00022660"/>
    </source>
</evidence>
<protein>
    <recommendedName>
        <fullName evidence="5">Cytochrome c oxidase subunit 2</fullName>
        <ecNumber evidence="4">7.1.1.9</ecNumber>
    </recommendedName>
    <alternativeName>
        <fullName evidence="16">Cytochrome c oxidase polypeptide II</fullName>
    </alternativeName>
</protein>
<keyword evidence="15 18" id="KW-0472">Membrane</keyword>
<dbReference type="InterPro" id="IPR045187">
    <property type="entry name" value="CcO_II"/>
</dbReference>
<dbReference type="GO" id="GO:0016020">
    <property type="term" value="C:membrane"/>
    <property type="evidence" value="ECO:0007669"/>
    <property type="project" value="UniProtKB-SubCell"/>
</dbReference>
<dbReference type="InterPro" id="IPR001505">
    <property type="entry name" value="Copper_CuA"/>
</dbReference>
<dbReference type="PROSITE" id="PS50999">
    <property type="entry name" value="COX2_TM"/>
    <property type="match status" value="1"/>
</dbReference>
<comment type="subcellular location">
    <subcellularLocation>
        <location evidence="2">Membrane</location>
        <topology evidence="2">Multi-pass membrane protein</topology>
    </subcellularLocation>
</comment>
<proteinExistence type="inferred from homology"/>
<gene>
    <name evidence="21" type="primary">COII</name>
</gene>
<evidence type="ECO:0000256" key="14">
    <source>
        <dbReference type="ARBA" id="ARBA00023008"/>
    </source>
</evidence>
<evidence type="ECO:0000256" key="10">
    <source>
        <dbReference type="ARBA" id="ARBA00022842"/>
    </source>
</evidence>
<dbReference type="Gene3D" id="2.60.40.420">
    <property type="entry name" value="Cupredoxins - blue copper proteins"/>
    <property type="match status" value="1"/>
</dbReference>
<dbReference type="InterPro" id="IPR008972">
    <property type="entry name" value="Cupredoxin"/>
</dbReference>
<evidence type="ECO:0000256" key="3">
    <source>
        <dbReference type="ARBA" id="ARBA00007866"/>
    </source>
</evidence>
<evidence type="ECO:0000259" key="20">
    <source>
        <dbReference type="PROSITE" id="PS50999"/>
    </source>
</evidence>
<evidence type="ECO:0000256" key="8">
    <source>
        <dbReference type="ARBA" id="ARBA00022692"/>
    </source>
</evidence>
<reference evidence="21" key="1">
    <citation type="journal article" date="2021" name="Zool. Scr.">
        <title>Phylogenetic status and historical origins of the oviparous and viviparous gyrodactylids (Monogenoidea, Gyrodactylidea).</title>
        <authorList>
            <person name="Boeger W.A."/>
            <person name="Kritsky D.C."/>
            <person name="Patella L."/>
            <person name="Bueno-Silva M."/>
        </authorList>
    </citation>
    <scope>NUCLEOTIDE SEQUENCE</scope>
</reference>
<evidence type="ECO:0000256" key="5">
    <source>
        <dbReference type="ARBA" id="ARBA00015946"/>
    </source>
</evidence>
<evidence type="ECO:0000256" key="15">
    <source>
        <dbReference type="ARBA" id="ARBA00023136"/>
    </source>
</evidence>
<comment type="cofactor">
    <cofactor evidence="1">
        <name>Cu cation</name>
        <dbReference type="ChEBI" id="CHEBI:23378"/>
    </cofactor>
</comment>
<dbReference type="InterPro" id="IPR002429">
    <property type="entry name" value="CcO_II-like_C"/>
</dbReference>
<feature type="transmembrane region" description="Helical" evidence="18">
    <location>
        <begin position="50"/>
        <end position="68"/>
    </location>
</feature>
<dbReference type="InterPro" id="IPR036257">
    <property type="entry name" value="Cyt_c_oxidase_su2_TM_sf"/>
</dbReference>
<keyword evidence="10" id="KW-0460">Magnesium</keyword>
<evidence type="ECO:0000256" key="6">
    <source>
        <dbReference type="ARBA" id="ARBA00022448"/>
    </source>
</evidence>
<keyword evidence="8 18" id="KW-0812">Transmembrane</keyword>
<keyword evidence="11" id="KW-1278">Translocase</keyword>
<keyword evidence="13 18" id="KW-1133">Transmembrane helix</keyword>
<feature type="domain" description="Cytochrome oxidase subunit II transmembrane region profile" evidence="20">
    <location>
        <begin position="1"/>
        <end position="78"/>
    </location>
</feature>
<dbReference type="GO" id="GO:0004129">
    <property type="term" value="F:cytochrome-c oxidase activity"/>
    <property type="evidence" value="ECO:0007669"/>
    <property type="project" value="UniProtKB-EC"/>
</dbReference>
<evidence type="ECO:0000256" key="12">
    <source>
        <dbReference type="ARBA" id="ARBA00022982"/>
    </source>
</evidence>
<dbReference type="EMBL" id="MT551165">
    <property type="protein sequence ID" value="QOI08059.1"/>
    <property type="molecule type" value="Genomic_DNA"/>
</dbReference>
<dbReference type="AlphaFoldDB" id="A0A7L8XUS2"/>
<keyword evidence="6" id="KW-0813">Transport</keyword>
<feature type="transmembrane region" description="Helical" evidence="18">
    <location>
        <begin position="7"/>
        <end position="30"/>
    </location>
</feature>
<dbReference type="PANTHER" id="PTHR22888:SF9">
    <property type="entry name" value="CYTOCHROME C OXIDASE SUBUNIT 2"/>
    <property type="match status" value="1"/>
</dbReference>
<evidence type="ECO:0000256" key="9">
    <source>
        <dbReference type="ARBA" id="ARBA00022723"/>
    </source>
</evidence>
<comment type="catalytic activity">
    <reaction evidence="17">
        <text>4 Fe(II)-[cytochrome c] + O2 + 8 H(+)(in) = 4 Fe(III)-[cytochrome c] + 2 H2O + 4 H(+)(out)</text>
        <dbReference type="Rhea" id="RHEA:11436"/>
        <dbReference type="Rhea" id="RHEA-COMP:10350"/>
        <dbReference type="Rhea" id="RHEA-COMP:14399"/>
        <dbReference type="ChEBI" id="CHEBI:15377"/>
        <dbReference type="ChEBI" id="CHEBI:15378"/>
        <dbReference type="ChEBI" id="CHEBI:15379"/>
        <dbReference type="ChEBI" id="CHEBI:29033"/>
        <dbReference type="ChEBI" id="CHEBI:29034"/>
        <dbReference type="EC" id="7.1.1.9"/>
    </reaction>
    <physiologicalReaction direction="left-to-right" evidence="17">
        <dbReference type="Rhea" id="RHEA:11437"/>
    </physiologicalReaction>
</comment>
<dbReference type="GO" id="GO:0005507">
    <property type="term" value="F:copper ion binding"/>
    <property type="evidence" value="ECO:0007669"/>
    <property type="project" value="InterPro"/>
</dbReference>
<keyword evidence="21" id="KW-0496">Mitochondrion</keyword>
<dbReference type="PROSITE" id="PS50857">
    <property type="entry name" value="COX2_CUA"/>
    <property type="match status" value="1"/>
</dbReference>
<dbReference type="SUPFAM" id="SSF81464">
    <property type="entry name" value="Cytochrome c oxidase subunit II-like, transmembrane region"/>
    <property type="match status" value="1"/>
</dbReference>
<dbReference type="SUPFAM" id="SSF49503">
    <property type="entry name" value="Cupredoxins"/>
    <property type="match status" value="1"/>
</dbReference>
<accession>A0A7L8XUS2</accession>
<dbReference type="EC" id="7.1.1.9" evidence="4"/>
<dbReference type="Pfam" id="PF00116">
    <property type="entry name" value="COX2"/>
    <property type="match status" value="1"/>
</dbReference>
<evidence type="ECO:0000256" key="17">
    <source>
        <dbReference type="ARBA" id="ARBA00049512"/>
    </source>
</evidence>
<organism evidence="21">
    <name type="scientific">Aglaiogyrodactylus calamus</name>
    <dbReference type="NCBI Taxonomy" id="1972627"/>
    <lineage>
        <taxon>Eukaryota</taxon>
        <taxon>Metazoa</taxon>
        <taxon>Spiralia</taxon>
        <taxon>Lophotrochozoa</taxon>
        <taxon>Platyhelminthes</taxon>
        <taxon>Monogenea</taxon>
        <taxon>Monopisthocotylea</taxon>
        <taxon>Gyrodactylidea</taxon>
        <taxon>Oogyrodactylidae</taxon>
        <taxon>Aglaiogyrodactylus</taxon>
    </lineage>
</organism>
<dbReference type="PROSITE" id="PS00078">
    <property type="entry name" value="COX2"/>
    <property type="match status" value="1"/>
</dbReference>
<evidence type="ECO:0000256" key="18">
    <source>
        <dbReference type="SAM" id="Phobius"/>
    </source>
</evidence>
<dbReference type="PANTHER" id="PTHR22888">
    <property type="entry name" value="CYTOCHROME C OXIDASE, SUBUNIT II"/>
    <property type="match status" value="1"/>
</dbReference>